<dbReference type="PANTHER" id="PTHR10887:SF530">
    <property type="entry name" value="SUPERFAMILY I DNA HELICASES"/>
    <property type="match status" value="1"/>
</dbReference>
<evidence type="ECO:0000313" key="5">
    <source>
        <dbReference type="Proteomes" id="UP001179842"/>
    </source>
</evidence>
<dbReference type="Proteomes" id="UP001179842">
    <property type="component" value="Chromosome"/>
</dbReference>
<dbReference type="InterPro" id="IPR047187">
    <property type="entry name" value="SF1_C_Upf1"/>
</dbReference>
<name>A0ABY8LW84_9BACT</name>
<feature type="domain" description="DNA2/NAM7 helicase-like C-terminal" evidence="3">
    <location>
        <begin position="791"/>
        <end position="972"/>
    </location>
</feature>
<evidence type="ECO:0000313" key="4">
    <source>
        <dbReference type="EMBL" id="WGI36808.1"/>
    </source>
</evidence>
<accession>A0ABY8LW84</accession>
<evidence type="ECO:0000259" key="3">
    <source>
        <dbReference type="Pfam" id="PF13087"/>
    </source>
</evidence>
<sequence>MNSVNKFELSNEKLKYLEEVINYWKLLSLLDVKTIESDENKKIFSAKDWGDKLDEDIDHNFKYQFILGNLSIEDLEKIGEFRNKNSTKKLNFKNYNKMDSKKTYLFSFSIDSFIVDKEIVWSIENQDWNFSCSTFFLYYWGKNEKLTLENIEKEKNDFNELLNNEFDEFMKCEKFTYGKIKHFLNQFVYKYFPKEYNIASEKVQWYVKKVERENEDSKNDEDSKINNFHHYERYWNSELDFYAKELEMVKNNINKSEKVINLILSEAKDKTESVYENNELLVKYSDISKKTFAKWPSNFKPSFMQDYTNNLLNEQWENVISLSGPPGTGKTTLIKDIASNLIYKKALKMIEIDKENLPIDEIANNLSDFGLVVASNSNEAGENISFELPFLNLNDNFPKNELDKKLNLFDLNNNENYLENNSDIKDIYFNKLAKLIFAHNKSKKEPFGAISYAYSNSERRKKLKIAINNYVNDDDYKKLKDDVNFEYSKEKLIKLKTQLNDLLDFLSWISSSLKKISFAEKINKKIYKICEKINKLKQKNKKHLKINKLMKKVDFKLENSSHTRRNFKNKIISSLKTLYIKESKANNIDDSLFFDFEKLKSSDQKIKYFKENYKHTNWITEYIDSLRVEIFHRSLQVMKHFILKHKLIEKINDIFQKRSHLKGRELIILNIIFPIISTTFASVRKNYAFSDKGDLWTESNFIGNIIIDESSQAKIYQSLGLIFRSKNALILGDTKQLEPIGEEDEKILKTIWDSNWNNSYNNPFFNPYSNNSLQEYANKISKFFSYKEIGEKLGLYLNVHRRCPESIFSIFNELFYNNSLIYGIEKHNSVNYTNKFINVVGSSNSHKKHFIEKEAEVAWKEIEKIIKTDKNNLDYSKLNNICVISYFKEVIEGLRNYFEQKSDNNINRWIKNNVKTISSFQGRESDFIIIVLGLDSKSEKAENTVKLLAGTPNLFNVAISRAKKNLIIIGNKQTWTYKNELKQNYLLKIIDKLENQ</sequence>
<dbReference type="InterPro" id="IPR045055">
    <property type="entry name" value="DNA2/NAM7-like"/>
</dbReference>
<evidence type="ECO:0000256" key="1">
    <source>
        <dbReference type="SAM" id="Coils"/>
    </source>
</evidence>
<dbReference type="CDD" id="cd18808">
    <property type="entry name" value="SF1_C_Upf1"/>
    <property type="match status" value="1"/>
</dbReference>
<dbReference type="PANTHER" id="PTHR10887">
    <property type="entry name" value="DNA2/NAM7 HELICASE FAMILY"/>
    <property type="match status" value="1"/>
</dbReference>
<dbReference type="InterPro" id="IPR027417">
    <property type="entry name" value="P-loop_NTPase"/>
</dbReference>
<gene>
    <name evidence="4" type="ORF">QEG99_00775</name>
</gene>
<dbReference type="RefSeq" id="WP_280102110.1">
    <property type="nucleotide sequence ID" value="NZ_CP122979.1"/>
</dbReference>
<dbReference type="EMBL" id="CP122979">
    <property type="protein sequence ID" value="WGI36808.1"/>
    <property type="molecule type" value="Genomic_DNA"/>
</dbReference>
<reference evidence="4" key="1">
    <citation type="submission" date="2023-04" db="EMBL/GenBank/DDBJ databases">
        <title>Completed genome of Mycoplasma lagogenitalium type strain 12MS.</title>
        <authorList>
            <person name="Spergser J."/>
        </authorList>
    </citation>
    <scope>NUCLEOTIDE SEQUENCE</scope>
    <source>
        <strain evidence="4">12MS</strain>
    </source>
</reference>
<dbReference type="Gene3D" id="3.40.50.300">
    <property type="entry name" value="P-loop containing nucleotide triphosphate hydrolases"/>
    <property type="match status" value="3"/>
</dbReference>
<dbReference type="InterPro" id="IPR003959">
    <property type="entry name" value="ATPase_AAA_core"/>
</dbReference>
<keyword evidence="5" id="KW-1185">Reference proteome</keyword>
<organism evidence="4 5">
    <name type="scientific">Mesomycoplasma lagogenitalium</name>
    <dbReference type="NCBI Taxonomy" id="171286"/>
    <lineage>
        <taxon>Bacteria</taxon>
        <taxon>Bacillati</taxon>
        <taxon>Mycoplasmatota</taxon>
        <taxon>Mycoplasmoidales</taxon>
        <taxon>Metamycoplasmataceae</taxon>
        <taxon>Mesomycoplasma</taxon>
    </lineage>
</organism>
<keyword evidence="1" id="KW-0175">Coiled coil</keyword>
<dbReference type="Pfam" id="PF00004">
    <property type="entry name" value="AAA"/>
    <property type="match status" value="1"/>
</dbReference>
<feature type="domain" description="ATPase AAA-type core" evidence="2">
    <location>
        <begin position="321"/>
        <end position="355"/>
    </location>
</feature>
<dbReference type="InterPro" id="IPR041679">
    <property type="entry name" value="DNA2/NAM7-like_C"/>
</dbReference>
<dbReference type="SUPFAM" id="SSF52540">
    <property type="entry name" value="P-loop containing nucleoside triphosphate hydrolases"/>
    <property type="match status" value="1"/>
</dbReference>
<dbReference type="Pfam" id="PF13087">
    <property type="entry name" value="AAA_12"/>
    <property type="match status" value="1"/>
</dbReference>
<evidence type="ECO:0000259" key="2">
    <source>
        <dbReference type="Pfam" id="PF00004"/>
    </source>
</evidence>
<feature type="coiled-coil region" evidence="1">
    <location>
        <begin position="207"/>
        <end position="259"/>
    </location>
</feature>
<proteinExistence type="predicted"/>
<protein>
    <submittedName>
        <fullName evidence="4">AAA domain-containing protein</fullName>
    </submittedName>
</protein>